<feature type="region of interest" description="Disordered" evidence="5">
    <location>
        <begin position="558"/>
        <end position="589"/>
    </location>
</feature>
<feature type="non-terminal residue" evidence="8">
    <location>
        <position position="1000"/>
    </location>
</feature>
<dbReference type="GeneID" id="106462292"/>
<dbReference type="InterPro" id="IPR013761">
    <property type="entry name" value="SAM/pointed_sf"/>
</dbReference>
<dbReference type="RefSeq" id="XP_022245204.1">
    <property type="nucleotide sequence ID" value="XM_022389496.1"/>
</dbReference>
<dbReference type="InterPro" id="IPR057892">
    <property type="entry name" value="LIP-1_CC2"/>
</dbReference>
<evidence type="ECO:0000256" key="5">
    <source>
        <dbReference type="SAM" id="MobiDB-lite"/>
    </source>
</evidence>
<dbReference type="PANTHER" id="PTHR12587">
    <property type="entry name" value="LAR INTERACTING PROTEIN LIP -RELATED PROTEIN"/>
    <property type="match status" value="1"/>
</dbReference>
<keyword evidence="3 4" id="KW-0175">Coiled coil</keyword>
<dbReference type="InterPro" id="IPR037621">
    <property type="entry name" value="LIP-1_SAM_2"/>
</dbReference>
<evidence type="ECO:0000256" key="1">
    <source>
        <dbReference type="ARBA" id="ARBA00007026"/>
    </source>
</evidence>
<proteinExistence type="inferred from homology"/>
<keyword evidence="2" id="KW-0677">Repeat</keyword>
<feature type="coiled-coil region" evidence="4">
    <location>
        <begin position="42"/>
        <end position="69"/>
    </location>
</feature>
<feature type="region of interest" description="Disordered" evidence="5">
    <location>
        <begin position="505"/>
        <end position="529"/>
    </location>
</feature>
<evidence type="ECO:0000256" key="3">
    <source>
        <dbReference type="ARBA" id="ARBA00023054"/>
    </source>
</evidence>
<dbReference type="Pfam" id="PF25526">
    <property type="entry name" value="LIP-1"/>
    <property type="match status" value="1"/>
</dbReference>
<evidence type="ECO:0000259" key="6">
    <source>
        <dbReference type="PROSITE" id="PS50105"/>
    </source>
</evidence>
<dbReference type="SMART" id="SM00454">
    <property type="entry name" value="SAM"/>
    <property type="match status" value="2"/>
</dbReference>
<dbReference type="InterPro" id="IPR001660">
    <property type="entry name" value="SAM"/>
</dbReference>
<dbReference type="PANTHER" id="PTHR12587:SF20">
    <property type="entry name" value="LIPRIN-ALPHA, ISOFORM E"/>
    <property type="match status" value="1"/>
</dbReference>
<protein>
    <submittedName>
        <fullName evidence="8">Liprin-alpha-1-like</fullName>
    </submittedName>
</protein>
<dbReference type="SUPFAM" id="SSF57997">
    <property type="entry name" value="Tropomyosin"/>
    <property type="match status" value="1"/>
</dbReference>
<sequence>MTVLKRQAQSPAGVSSEVEVLKALKSLFEHHKALDEKVREKLRVALERAVTLEEELAKANEELVQYKHKFILGEFQGEKKNGEEEPNGASQILKVSNGSAEVAAEAAKVVELQHTIEKQNTELSLARGRLAELGGKLREYEEAVVISKRDLVRLQEENSRLSQDLKENNAQKHDQEERIATLEKRYLNGQRESTSLHDLNEKLEEELTNKEAQLKLSTEKILALQERLELLEQKLGQFSKKTDGTKDMERVEAVSQQTQERHVSIEDQIQKLEQELEEKNAELNKYRQREKMNEDHNQRLSATVDKLLAESNERLQLHLKERMHALEEKNNLSQQLGHTQKVLEETRGEKDKILQELGKLRAEMDGLRQDFSNYRTESLGRTHRGRQQSVEEDLSKVQTLNEQEWEKMEQANVIANVQQAFDVSDTESGQADETEGILNAMDMLSPSGQTDAQTLALMLQEQLDAINNEIRLIQEEKQNTEQRAEELESRFGSLETVGLMAHGRALERPSSPHSGRSTPKSHQSPQKDYLQKYHTAPASLTPVHLYQYASTSQPQLGESLLTSQTPGHIESKDDSRLLRRDSSPPTPRSLRLDRVAQALAQSSEELRRENTFNTSLHPITSAVITTTITTTTASIPTYMTTAPQDFYMSRDTCFTHIPLMDGGLLNSTSPFSSTHSSQDSLHKTPPKKKGFKSSLGRLFSKKEKVKTKEVYSKELIQQGPTQQENEVITSDSLSLTSGGLGQKADFDRRTKKKHELLAESMKAGTPFALWNGPTVVAWLELWVGMPAWYVAACRANVKSGAIMSALSDTEIQREIGISNPLHRLKLRLAIQEMVALTSPSSPKPTRTSLVFGEMNHEWIGNEWLPSLGLPQYRSTFMECLVDARMLEHLTKKDLRIHLKMVDSFHRTSLQYGINCLKRLNYDRELLEERRRNSEHEIKGISDVMVWANERVIKWINSIGLKEYSNNLLESGVHGTLIALDESFDHNAMALALQIPTPNTQ</sequence>
<evidence type="ECO:0000313" key="8">
    <source>
        <dbReference type="RefSeq" id="XP_022245204.1"/>
    </source>
</evidence>
<evidence type="ECO:0000256" key="2">
    <source>
        <dbReference type="ARBA" id="ARBA00022737"/>
    </source>
</evidence>
<evidence type="ECO:0000256" key="4">
    <source>
        <dbReference type="SAM" id="Coils"/>
    </source>
</evidence>
<dbReference type="Proteomes" id="UP000694941">
    <property type="component" value="Unplaced"/>
</dbReference>
<gene>
    <name evidence="8" type="primary">LOC106462292</name>
</gene>
<dbReference type="PROSITE" id="PS50105">
    <property type="entry name" value="SAM_DOMAIN"/>
    <property type="match status" value="3"/>
</dbReference>
<dbReference type="InterPro" id="IPR037620">
    <property type="entry name" value="LIP-1_SAM_1"/>
</dbReference>
<evidence type="ECO:0000313" key="7">
    <source>
        <dbReference type="Proteomes" id="UP000694941"/>
    </source>
</evidence>
<feature type="domain" description="SAM" evidence="6">
    <location>
        <begin position="770"/>
        <end position="836"/>
    </location>
</feature>
<feature type="region of interest" description="Disordered" evidence="5">
    <location>
        <begin position="669"/>
        <end position="693"/>
    </location>
</feature>
<feature type="domain" description="SAM" evidence="6">
    <location>
        <begin position="946"/>
        <end position="1000"/>
    </location>
</feature>
<dbReference type="Pfam" id="PF07647">
    <property type="entry name" value="SAM_2"/>
    <property type="match status" value="1"/>
</dbReference>
<comment type="similarity">
    <text evidence="1">Belongs to the liprin family. Liprin-alpha subfamily.</text>
</comment>
<keyword evidence="7" id="KW-1185">Reference proteome</keyword>
<accession>A0ABM1SNJ8</accession>
<organism evidence="7 8">
    <name type="scientific">Limulus polyphemus</name>
    <name type="common">Atlantic horseshoe crab</name>
    <dbReference type="NCBI Taxonomy" id="6850"/>
    <lineage>
        <taxon>Eukaryota</taxon>
        <taxon>Metazoa</taxon>
        <taxon>Ecdysozoa</taxon>
        <taxon>Arthropoda</taxon>
        <taxon>Chelicerata</taxon>
        <taxon>Merostomata</taxon>
        <taxon>Xiphosura</taxon>
        <taxon>Limulidae</taxon>
        <taxon>Limulus</taxon>
    </lineage>
</organism>
<dbReference type="CDD" id="cd09562">
    <property type="entry name" value="SAM_liprin-alpha1_2_3_4_repeat1"/>
    <property type="match status" value="1"/>
</dbReference>
<feature type="compositionally biased region" description="Polar residues" evidence="5">
    <location>
        <begin position="511"/>
        <end position="526"/>
    </location>
</feature>
<feature type="coiled-coil region" evidence="4">
    <location>
        <begin position="137"/>
        <end position="293"/>
    </location>
</feature>
<feature type="compositionally biased region" description="Basic and acidic residues" evidence="5">
    <location>
        <begin position="569"/>
        <end position="582"/>
    </location>
</feature>
<feature type="compositionally biased region" description="Low complexity" evidence="5">
    <location>
        <begin position="669"/>
        <end position="679"/>
    </location>
</feature>
<feature type="coiled-coil region" evidence="4">
    <location>
        <begin position="456"/>
        <end position="497"/>
    </location>
</feature>
<name>A0ABM1SNJ8_LIMPO</name>
<dbReference type="SUPFAM" id="SSF47769">
    <property type="entry name" value="SAM/Pointed domain"/>
    <property type="match status" value="3"/>
</dbReference>
<dbReference type="Pfam" id="PF00536">
    <property type="entry name" value="SAM_1"/>
    <property type="match status" value="2"/>
</dbReference>
<dbReference type="Gene3D" id="1.10.150.50">
    <property type="entry name" value="Transcription Factor, Ets-1"/>
    <property type="match status" value="3"/>
</dbReference>
<dbReference type="InterPro" id="IPR029515">
    <property type="entry name" value="Liprin"/>
</dbReference>
<dbReference type="CDD" id="cd09565">
    <property type="entry name" value="SAM_liprin-alpha1_2_3_4_repeat2"/>
    <property type="match status" value="1"/>
</dbReference>
<feature type="domain" description="SAM" evidence="6">
    <location>
        <begin position="862"/>
        <end position="919"/>
    </location>
</feature>
<reference evidence="8" key="1">
    <citation type="submission" date="2025-08" db="UniProtKB">
        <authorList>
            <consortium name="RefSeq"/>
        </authorList>
    </citation>
    <scope>IDENTIFICATION</scope>
    <source>
        <tissue evidence="8">Muscle</tissue>
    </source>
</reference>
<feature type="coiled-coil region" evidence="4">
    <location>
        <begin position="343"/>
        <end position="377"/>
    </location>
</feature>